<proteinExistence type="predicted"/>
<organism evidence="1 2">
    <name type="scientific">Thelephora ganbajun</name>
    <name type="common">Ganba fungus</name>
    <dbReference type="NCBI Taxonomy" id="370292"/>
    <lineage>
        <taxon>Eukaryota</taxon>
        <taxon>Fungi</taxon>
        <taxon>Dikarya</taxon>
        <taxon>Basidiomycota</taxon>
        <taxon>Agaricomycotina</taxon>
        <taxon>Agaricomycetes</taxon>
        <taxon>Thelephorales</taxon>
        <taxon>Thelephoraceae</taxon>
        <taxon>Thelephora</taxon>
    </lineage>
</organism>
<evidence type="ECO:0000313" key="1">
    <source>
        <dbReference type="EMBL" id="KAF9649202.1"/>
    </source>
</evidence>
<dbReference type="Proteomes" id="UP000886501">
    <property type="component" value="Unassembled WGS sequence"/>
</dbReference>
<comment type="caution">
    <text evidence="1">The sequence shown here is derived from an EMBL/GenBank/DDBJ whole genome shotgun (WGS) entry which is preliminary data.</text>
</comment>
<protein>
    <submittedName>
        <fullName evidence="1">Uncharacterized protein</fullName>
    </submittedName>
</protein>
<reference evidence="1" key="2">
    <citation type="journal article" date="2020" name="Nat. Commun.">
        <title>Large-scale genome sequencing of mycorrhizal fungi provides insights into the early evolution of symbiotic traits.</title>
        <authorList>
            <person name="Miyauchi S."/>
            <person name="Kiss E."/>
            <person name="Kuo A."/>
            <person name="Drula E."/>
            <person name="Kohler A."/>
            <person name="Sanchez-Garcia M."/>
            <person name="Morin E."/>
            <person name="Andreopoulos B."/>
            <person name="Barry K.W."/>
            <person name="Bonito G."/>
            <person name="Buee M."/>
            <person name="Carver A."/>
            <person name="Chen C."/>
            <person name="Cichocki N."/>
            <person name="Clum A."/>
            <person name="Culley D."/>
            <person name="Crous P.W."/>
            <person name="Fauchery L."/>
            <person name="Girlanda M."/>
            <person name="Hayes R.D."/>
            <person name="Keri Z."/>
            <person name="LaButti K."/>
            <person name="Lipzen A."/>
            <person name="Lombard V."/>
            <person name="Magnuson J."/>
            <person name="Maillard F."/>
            <person name="Murat C."/>
            <person name="Nolan M."/>
            <person name="Ohm R.A."/>
            <person name="Pangilinan J."/>
            <person name="Pereira M.F."/>
            <person name="Perotto S."/>
            <person name="Peter M."/>
            <person name="Pfister S."/>
            <person name="Riley R."/>
            <person name="Sitrit Y."/>
            <person name="Stielow J.B."/>
            <person name="Szollosi G."/>
            <person name="Zifcakova L."/>
            <person name="Stursova M."/>
            <person name="Spatafora J.W."/>
            <person name="Tedersoo L."/>
            <person name="Vaario L.M."/>
            <person name="Yamada A."/>
            <person name="Yan M."/>
            <person name="Wang P."/>
            <person name="Xu J."/>
            <person name="Bruns T."/>
            <person name="Baldrian P."/>
            <person name="Vilgalys R."/>
            <person name="Dunand C."/>
            <person name="Henrissat B."/>
            <person name="Grigoriev I.V."/>
            <person name="Hibbett D."/>
            <person name="Nagy L.G."/>
            <person name="Martin F.M."/>
        </authorList>
    </citation>
    <scope>NUCLEOTIDE SEQUENCE</scope>
    <source>
        <strain evidence="1">P2</strain>
    </source>
</reference>
<reference evidence="1" key="1">
    <citation type="submission" date="2019-10" db="EMBL/GenBank/DDBJ databases">
        <authorList>
            <consortium name="DOE Joint Genome Institute"/>
            <person name="Kuo A."/>
            <person name="Miyauchi S."/>
            <person name="Kiss E."/>
            <person name="Drula E."/>
            <person name="Kohler A."/>
            <person name="Sanchez-Garcia M."/>
            <person name="Andreopoulos B."/>
            <person name="Barry K.W."/>
            <person name="Bonito G."/>
            <person name="Buee M."/>
            <person name="Carver A."/>
            <person name="Chen C."/>
            <person name="Cichocki N."/>
            <person name="Clum A."/>
            <person name="Culley D."/>
            <person name="Crous P.W."/>
            <person name="Fauchery L."/>
            <person name="Girlanda M."/>
            <person name="Hayes R."/>
            <person name="Keri Z."/>
            <person name="Labutti K."/>
            <person name="Lipzen A."/>
            <person name="Lombard V."/>
            <person name="Magnuson J."/>
            <person name="Maillard F."/>
            <person name="Morin E."/>
            <person name="Murat C."/>
            <person name="Nolan M."/>
            <person name="Ohm R."/>
            <person name="Pangilinan J."/>
            <person name="Pereira M."/>
            <person name="Perotto S."/>
            <person name="Peter M."/>
            <person name="Riley R."/>
            <person name="Sitrit Y."/>
            <person name="Stielow B."/>
            <person name="Szollosi G."/>
            <person name="Zifcakova L."/>
            <person name="Stursova M."/>
            <person name="Spatafora J.W."/>
            <person name="Tedersoo L."/>
            <person name="Vaario L.-M."/>
            <person name="Yamada A."/>
            <person name="Yan M."/>
            <person name="Wang P."/>
            <person name="Xu J."/>
            <person name="Bruns T."/>
            <person name="Baldrian P."/>
            <person name="Vilgalys R."/>
            <person name="Henrissat B."/>
            <person name="Grigoriev I.V."/>
            <person name="Hibbett D."/>
            <person name="Nagy L.G."/>
            <person name="Martin F.M."/>
        </authorList>
    </citation>
    <scope>NUCLEOTIDE SEQUENCE</scope>
    <source>
        <strain evidence="1">P2</strain>
    </source>
</reference>
<evidence type="ECO:0000313" key="2">
    <source>
        <dbReference type="Proteomes" id="UP000886501"/>
    </source>
</evidence>
<accession>A0ACB6ZHZ2</accession>
<dbReference type="EMBL" id="MU118001">
    <property type="protein sequence ID" value="KAF9649202.1"/>
    <property type="molecule type" value="Genomic_DNA"/>
</dbReference>
<name>A0ACB6ZHZ2_THEGA</name>
<keyword evidence="2" id="KW-1185">Reference proteome</keyword>
<sequence length="217" mass="24105">MSLVWTRRLSTLNRALKDVLRDSAQSVAIVTSHMPLKSRAGPHSEFHGATLSSFSSIALDPHPLVAFSLRMPSRMTTSLQNADYSKPSHMVINILSACQTSTAIRFANARLHSHPFVKTRYSLTEDGLPILHDSLGAISCKLVLPPKPLHDFDAFDLEGGKQREMEEWNGPGVASELFIARVMRVENVPTDDVNNPLRTLPLIYHRQGYGTVRPLDP</sequence>
<gene>
    <name evidence="1" type="ORF">BDM02DRAFT_3114150</name>
</gene>